<name>A0ABY5BUQ0_9LACO</name>
<reference evidence="1" key="1">
    <citation type="submission" date="2022-05" db="EMBL/GenBank/DDBJ databases">
        <authorList>
            <person name="Oliphant S.A."/>
            <person name="Watson-Haigh N.S."/>
            <person name="Sumby K.M."/>
            <person name="Gardner J.M."/>
            <person name="Jiranek V."/>
        </authorList>
    </citation>
    <scope>NUCLEOTIDE SEQUENCE</scope>
    <source>
        <strain evidence="1">KI11_C11</strain>
    </source>
</reference>
<dbReference type="EMBL" id="CP097118">
    <property type="protein sequence ID" value="USS87726.1"/>
    <property type="molecule type" value="Genomic_DNA"/>
</dbReference>
<organism evidence="1 2">
    <name type="scientific">Fructilactobacillus hinvesii</name>
    <dbReference type="NCBI Taxonomy" id="2940300"/>
    <lineage>
        <taxon>Bacteria</taxon>
        <taxon>Bacillati</taxon>
        <taxon>Bacillota</taxon>
        <taxon>Bacilli</taxon>
        <taxon>Lactobacillales</taxon>
        <taxon>Lactobacillaceae</taxon>
        <taxon>Fructilactobacillus</taxon>
    </lineage>
</organism>
<evidence type="ECO:0000313" key="2">
    <source>
        <dbReference type="Proteomes" id="UP001057025"/>
    </source>
</evidence>
<protein>
    <submittedName>
        <fullName evidence="1">Uncharacterized protein</fullName>
    </submittedName>
</protein>
<proteinExistence type="predicted"/>
<evidence type="ECO:0000313" key="1">
    <source>
        <dbReference type="EMBL" id="USS87726.1"/>
    </source>
</evidence>
<keyword evidence="2" id="KW-1185">Reference proteome</keyword>
<sequence>MATSQLFKRLSKQREGYISSDELETILDLSHPALLQLVRRHAKELKNVSRDILHFRYDAQGRKVYLFNPAQATLLVVFMRSTGIVANFSTELVKLVFRIQRNNTKDTTTASVNKRLRKAVHKAGEDDYQKYFDLAYKVATGKNAKQLRKQLNIPSGKVITNFLSDKQIKRVNEVKLKIANRLASGYSYQEIRFSFDYLDQ</sequence>
<accession>A0ABY5BUQ0</accession>
<dbReference type="RefSeq" id="WP_252797016.1">
    <property type="nucleotide sequence ID" value="NZ_CP097118.1"/>
</dbReference>
<gene>
    <name evidence="1" type="ORF">M3M39_06365</name>
</gene>
<dbReference type="Proteomes" id="UP001057025">
    <property type="component" value="Chromosome"/>
</dbReference>